<dbReference type="Pfam" id="PF12833">
    <property type="entry name" value="HTH_18"/>
    <property type="match status" value="1"/>
</dbReference>
<dbReference type="SMART" id="SM00388">
    <property type="entry name" value="HisKA"/>
    <property type="match status" value="1"/>
</dbReference>
<proteinExistence type="predicted"/>
<evidence type="ECO:0000313" key="17">
    <source>
        <dbReference type="Proteomes" id="UP000010433"/>
    </source>
</evidence>
<dbReference type="InterPro" id="IPR003661">
    <property type="entry name" value="HisK_dim/P_dom"/>
</dbReference>
<feature type="modified residue" description="4-aspartylphosphate" evidence="12">
    <location>
        <position position="1149"/>
    </location>
</feature>
<keyword evidence="3 12" id="KW-0597">Phosphoprotein</keyword>
<dbReference type="InterPro" id="IPR013783">
    <property type="entry name" value="Ig-like_fold"/>
</dbReference>
<evidence type="ECO:0000256" key="8">
    <source>
        <dbReference type="ARBA" id="ARBA00023012"/>
    </source>
</evidence>
<dbReference type="Pfam" id="PF02518">
    <property type="entry name" value="HATPase_c"/>
    <property type="match status" value="1"/>
</dbReference>
<accession>L1NH75</accession>
<dbReference type="SMART" id="SM00387">
    <property type="entry name" value="HATPase_c"/>
    <property type="match status" value="1"/>
</dbReference>
<dbReference type="GO" id="GO:0000155">
    <property type="term" value="F:phosphorelay sensor kinase activity"/>
    <property type="evidence" value="ECO:0007669"/>
    <property type="project" value="InterPro"/>
</dbReference>
<dbReference type="Pfam" id="PF07494">
    <property type="entry name" value="Reg_prop"/>
    <property type="match status" value="1"/>
</dbReference>
<keyword evidence="7" id="KW-0067">ATP-binding</keyword>
<dbReference type="Pfam" id="PF00072">
    <property type="entry name" value="Response_reg"/>
    <property type="match status" value="1"/>
</dbReference>
<dbReference type="Pfam" id="PF00512">
    <property type="entry name" value="HisKA"/>
    <property type="match status" value="1"/>
</dbReference>
<dbReference type="CDD" id="cd00075">
    <property type="entry name" value="HATPase"/>
    <property type="match status" value="1"/>
</dbReference>
<dbReference type="InterPro" id="IPR004358">
    <property type="entry name" value="Sig_transdc_His_kin-like_C"/>
</dbReference>
<dbReference type="InterPro" id="IPR005467">
    <property type="entry name" value="His_kinase_dom"/>
</dbReference>
<evidence type="ECO:0000313" key="16">
    <source>
        <dbReference type="EMBL" id="EKY02829.1"/>
    </source>
</evidence>
<dbReference type="EMBL" id="AMEP01000045">
    <property type="protein sequence ID" value="EKY02829.1"/>
    <property type="molecule type" value="Genomic_DNA"/>
</dbReference>
<dbReference type="InterPro" id="IPR018062">
    <property type="entry name" value="HTH_AraC-typ_CS"/>
</dbReference>
<evidence type="ECO:0000256" key="7">
    <source>
        <dbReference type="ARBA" id="ARBA00022840"/>
    </source>
</evidence>
<reference evidence="16 17" key="1">
    <citation type="submission" date="2012-05" db="EMBL/GenBank/DDBJ databases">
        <authorList>
            <person name="Weinstock G."/>
            <person name="Sodergren E."/>
            <person name="Lobos E.A."/>
            <person name="Fulton L."/>
            <person name="Fulton R."/>
            <person name="Courtney L."/>
            <person name="Fronick C."/>
            <person name="O'Laughlin M."/>
            <person name="Godfrey J."/>
            <person name="Wilson R.M."/>
            <person name="Miner T."/>
            <person name="Farmer C."/>
            <person name="Delehaunty K."/>
            <person name="Cordes M."/>
            <person name="Minx P."/>
            <person name="Tomlinson C."/>
            <person name="Chen J."/>
            <person name="Wollam A."/>
            <person name="Pepin K.H."/>
            <person name="Bhonagiri V."/>
            <person name="Zhang X."/>
            <person name="Suruliraj S."/>
            <person name="Warren W."/>
            <person name="Mitreva M."/>
            <person name="Mardis E.R."/>
            <person name="Wilson R.K."/>
        </authorList>
    </citation>
    <scope>NUCLEOTIDE SEQUENCE [LARGE SCALE GENOMIC DNA]</scope>
    <source>
        <strain evidence="16 17">F0055</strain>
    </source>
</reference>
<dbReference type="FunFam" id="3.30.565.10:FF:000037">
    <property type="entry name" value="Hybrid sensor histidine kinase/response regulator"/>
    <property type="match status" value="1"/>
</dbReference>
<evidence type="ECO:0000259" key="15">
    <source>
        <dbReference type="PROSITE" id="PS50110"/>
    </source>
</evidence>
<dbReference type="SUPFAM" id="SSF55874">
    <property type="entry name" value="ATPase domain of HSP90 chaperone/DNA topoisomerase II/histidine kinase"/>
    <property type="match status" value="1"/>
</dbReference>
<dbReference type="PATRIC" id="fig|1127699.3.peg.583"/>
<dbReference type="Gene3D" id="2.60.40.10">
    <property type="entry name" value="Immunoglobulins"/>
    <property type="match status" value="1"/>
</dbReference>
<evidence type="ECO:0000256" key="5">
    <source>
        <dbReference type="ARBA" id="ARBA00022741"/>
    </source>
</evidence>
<dbReference type="GO" id="GO:0005524">
    <property type="term" value="F:ATP binding"/>
    <property type="evidence" value="ECO:0007669"/>
    <property type="project" value="UniProtKB-KW"/>
</dbReference>
<dbReference type="SUPFAM" id="SSF52172">
    <property type="entry name" value="CheY-like"/>
    <property type="match status" value="1"/>
</dbReference>
<dbReference type="PANTHER" id="PTHR43547:SF2">
    <property type="entry name" value="HYBRID SIGNAL TRANSDUCTION HISTIDINE KINASE C"/>
    <property type="match status" value="1"/>
</dbReference>
<keyword evidence="9" id="KW-0805">Transcription regulation</keyword>
<dbReference type="GO" id="GO:0043565">
    <property type="term" value="F:sequence-specific DNA binding"/>
    <property type="evidence" value="ECO:0007669"/>
    <property type="project" value="InterPro"/>
</dbReference>
<dbReference type="SUPFAM" id="SSF63829">
    <property type="entry name" value="Calcium-dependent phosphotriesterase"/>
    <property type="match status" value="2"/>
</dbReference>
<dbReference type="PROSITE" id="PS50109">
    <property type="entry name" value="HIS_KIN"/>
    <property type="match status" value="1"/>
</dbReference>
<comment type="catalytic activity">
    <reaction evidence="1">
        <text>ATP + protein L-histidine = ADP + protein N-phospho-L-histidine.</text>
        <dbReference type="EC" id="2.7.13.3"/>
    </reaction>
</comment>
<dbReference type="InterPro" id="IPR009057">
    <property type="entry name" value="Homeodomain-like_sf"/>
</dbReference>
<feature type="domain" description="Response regulatory" evidence="15">
    <location>
        <begin position="1101"/>
        <end position="1216"/>
    </location>
</feature>
<keyword evidence="5" id="KW-0547">Nucleotide-binding</keyword>
<dbReference type="InterPro" id="IPR036097">
    <property type="entry name" value="HisK_dim/P_sf"/>
</dbReference>
<dbReference type="STRING" id="1127699.HMPREF9151_00634"/>
<evidence type="ECO:0000256" key="6">
    <source>
        <dbReference type="ARBA" id="ARBA00022777"/>
    </source>
</evidence>
<dbReference type="InterPro" id="IPR001789">
    <property type="entry name" value="Sig_transdc_resp-reg_receiver"/>
</dbReference>
<feature type="domain" description="HTH araC/xylS-type" evidence="13">
    <location>
        <begin position="1248"/>
        <end position="1348"/>
    </location>
</feature>
<dbReference type="SMART" id="SM00342">
    <property type="entry name" value="HTH_ARAC"/>
    <property type="match status" value="1"/>
</dbReference>
<dbReference type="SUPFAM" id="SSF47384">
    <property type="entry name" value="Homodimeric domain of signal transducing histidine kinase"/>
    <property type="match status" value="1"/>
</dbReference>
<dbReference type="SUPFAM" id="SSF46689">
    <property type="entry name" value="Homeodomain-like"/>
    <property type="match status" value="2"/>
</dbReference>
<protein>
    <recommendedName>
        <fullName evidence="2">histidine kinase</fullName>
        <ecNumber evidence="2">2.7.13.3</ecNumber>
    </recommendedName>
</protein>
<feature type="domain" description="Histidine kinase" evidence="14">
    <location>
        <begin position="837"/>
        <end position="1057"/>
    </location>
</feature>
<sequence>MQNNRIMRLRLFIILLFFPLSYTLAIQFRHLDMKDGLSQLSVLSIYQDKLGRMWFGTEEGINLYDGNGVKAYKSYENKTGKIRVNVSYIVGDEEGNVYFTADNSLMKYDIVTQKFTCLIEENIHGLYCVGNRLYFGKNDALYSTDVKHFKPVLICQFGRNQYVKSVRTDHRGRFWIGTMRGLYIIEKGKKTHVQIGDGEINDIFEDSQRNMWVSTRSNGFFLFHYNNGRIEHFEAHPKPTWQSFYNYANKEMTVSHHIASNMVRGINEDDSGNIWLGTFLGLNEYNPKTGIFKVYAHTNNPYSISHSSVFPVFKDKLGALWVGTYYGGVNYFNPNHDLFTFYSADINRKDCLSYPFVGHMTEDKRGTLWICTEGGGLNRMNRTTGELTHYMMSGAGNSIAHNNLKNIVYDAQRDKLYIGTHTGGMSFFDIQTGKFDNIWVQRPAYSALCGDQIFDMKLWGNYVVFTTQNGIWKININTADVSSLFPSKKEYGYRYFHIDSKGFIWIATKNGLYRILLTEERKQRFFKCGEKGLGRSVLTDVGEDTRHRIFIATRGSGLYWYDERLDRFENLNTKNSNLISNFCYEIVNYRNELIINSDRGVCLFDPYKQTFRNIELSPDFPLTGIHIGCGIYVCRNGDIFVGGTNGLVSFRADKIHHRQENERLFVSRIFVNNNEVFPEDESGILKKAPYYTDKIALDYNQNDLTLYFSNNNYTSMYHRPTYEYKLEGYDEKWISTNDRRINYTNISPGNYTLVIREQKSSFKKQPGEIRIDITVHAPWYKTPLAYLLYLGALFTLLYYIYRFKRSQLILKTSLEMGEREKKNIEELNKAKLRFFTSISHEFRTPLTLLMAKLDSITGDITPGTTLHKKLKGLKSNANQLLGLINELLDFRKMEQGHIKLKVTENDMVAFARDIYRNFTELADSKAIRYTFTTSQPVISCWFDAKQMEKVIYNLLSNAFKYIRSENGSIELQVLSEDKTVVIKVLDNGMGISAGELDKVFERFYQSDISAQTSSPSSGTGIGLALVKEIVHLHHGSVRVESSQGYGSVFIVSLQKGNSQFTTEEKVKTVEHTPHIVKSETIQPHDSIDLPEPESTENSQYTILLVEDNEELLVTLKELFAKTCNVMLATNGREALEQIRLHKPDLILSDIMMPVMNGMELCKTVKEDITISHIPIILLTAMGSTEHTIKGLKYGADDYIAKPFDPQLLVVRCNNLVRSRALLRNTFMKDTHSESELLGTTPLDQKFLRDCNSYIDSRLNDTDFSVDDMAQALMMGRSTFFNKFKDLTGMTPNEYVLAHKIKLSAVWLKEKRDLQIADIAYRLGFSSPRYFSHCFKNRYGVTPKEFRTSS</sequence>
<dbReference type="Gene3D" id="1.10.287.130">
    <property type="match status" value="1"/>
</dbReference>
<dbReference type="CDD" id="cd00082">
    <property type="entry name" value="HisKA"/>
    <property type="match status" value="1"/>
</dbReference>
<dbReference type="HOGENOM" id="CLU_000445_28_1_10"/>
<dbReference type="PRINTS" id="PR00344">
    <property type="entry name" value="BCTRLSENSOR"/>
</dbReference>
<organism evidence="16 17">
    <name type="scientific">Hoylesella saccharolytica F0055</name>
    <dbReference type="NCBI Taxonomy" id="1127699"/>
    <lineage>
        <taxon>Bacteria</taxon>
        <taxon>Pseudomonadati</taxon>
        <taxon>Bacteroidota</taxon>
        <taxon>Bacteroidia</taxon>
        <taxon>Bacteroidales</taxon>
        <taxon>Prevotellaceae</taxon>
        <taxon>Hoylesella</taxon>
    </lineage>
</organism>
<dbReference type="PROSITE" id="PS01124">
    <property type="entry name" value="HTH_ARAC_FAMILY_2"/>
    <property type="match status" value="1"/>
</dbReference>
<dbReference type="SMART" id="SM00448">
    <property type="entry name" value="REC"/>
    <property type="match status" value="1"/>
</dbReference>
<evidence type="ECO:0000259" key="13">
    <source>
        <dbReference type="PROSITE" id="PS01124"/>
    </source>
</evidence>
<evidence type="ECO:0000256" key="3">
    <source>
        <dbReference type="ARBA" id="ARBA00022553"/>
    </source>
</evidence>
<dbReference type="GO" id="GO:0003700">
    <property type="term" value="F:DNA-binding transcription factor activity"/>
    <property type="evidence" value="ECO:0007669"/>
    <property type="project" value="InterPro"/>
</dbReference>
<dbReference type="InterPro" id="IPR003594">
    <property type="entry name" value="HATPase_dom"/>
</dbReference>
<dbReference type="Pfam" id="PF07495">
    <property type="entry name" value="Y_Y_Y"/>
    <property type="match status" value="1"/>
</dbReference>
<dbReference type="Gene3D" id="3.40.50.2300">
    <property type="match status" value="1"/>
</dbReference>
<evidence type="ECO:0000256" key="9">
    <source>
        <dbReference type="ARBA" id="ARBA00023015"/>
    </source>
</evidence>
<evidence type="ECO:0000256" key="4">
    <source>
        <dbReference type="ARBA" id="ARBA00022679"/>
    </source>
</evidence>
<keyword evidence="8" id="KW-0902">Two-component regulatory system</keyword>
<dbReference type="Proteomes" id="UP000010433">
    <property type="component" value="Unassembled WGS sequence"/>
</dbReference>
<keyword evidence="17" id="KW-1185">Reference proteome</keyword>
<evidence type="ECO:0000256" key="11">
    <source>
        <dbReference type="ARBA" id="ARBA00023163"/>
    </source>
</evidence>
<keyword evidence="6" id="KW-0418">Kinase</keyword>
<evidence type="ECO:0000259" key="14">
    <source>
        <dbReference type="PROSITE" id="PS50109"/>
    </source>
</evidence>
<dbReference type="InterPro" id="IPR015943">
    <property type="entry name" value="WD40/YVTN_repeat-like_dom_sf"/>
</dbReference>
<keyword evidence="11" id="KW-0804">Transcription</keyword>
<dbReference type="CDD" id="cd17574">
    <property type="entry name" value="REC_OmpR"/>
    <property type="match status" value="1"/>
</dbReference>
<dbReference type="Gene3D" id="2.130.10.10">
    <property type="entry name" value="YVTN repeat-like/Quinoprotein amine dehydrogenase"/>
    <property type="match status" value="2"/>
</dbReference>
<dbReference type="Gene3D" id="1.10.10.60">
    <property type="entry name" value="Homeodomain-like"/>
    <property type="match status" value="2"/>
</dbReference>
<evidence type="ECO:0000256" key="1">
    <source>
        <dbReference type="ARBA" id="ARBA00000085"/>
    </source>
</evidence>
<evidence type="ECO:0000256" key="2">
    <source>
        <dbReference type="ARBA" id="ARBA00012438"/>
    </source>
</evidence>
<dbReference type="InterPro" id="IPR018060">
    <property type="entry name" value="HTH_AraC"/>
</dbReference>
<dbReference type="Gene3D" id="3.30.565.10">
    <property type="entry name" value="Histidine kinase-like ATPase, C-terminal domain"/>
    <property type="match status" value="1"/>
</dbReference>
<dbReference type="EC" id="2.7.13.3" evidence="2"/>
<dbReference type="InterPro" id="IPR036890">
    <property type="entry name" value="HATPase_C_sf"/>
</dbReference>
<dbReference type="InterPro" id="IPR011110">
    <property type="entry name" value="Reg_prop"/>
</dbReference>
<gene>
    <name evidence="16" type="ORF">HMPREF9151_00634</name>
</gene>
<dbReference type="PROSITE" id="PS50110">
    <property type="entry name" value="RESPONSE_REGULATORY"/>
    <property type="match status" value="1"/>
</dbReference>
<evidence type="ECO:0000256" key="12">
    <source>
        <dbReference type="PROSITE-ProRule" id="PRU00169"/>
    </source>
</evidence>
<comment type="caution">
    <text evidence="16">The sequence shown here is derived from an EMBL/GenBank/DDBJ whole genome shotgun (WGS) entry which is preliminary data.</text>
</comment>
<dbReference type="InterPro" id="IPR011123">
    <property type="entry name" value="Y_Y_Y"/>
</dbReference>
<dbReference type="InterPro" id="IPR011006">
    <property type="entry name" value="CheY-like_superfamily"/>
</dbReference>
<keyword evidence="4" id="KW-0808">Transferase</keyword>
<name>L1NH75_9BACT</name>
<keyword evidence="10" id="KW-0238">DNA-binding</keyword>
<evidence type="ECO:0000256" key="10">
    <source>
        <dbReference type="ARBA" id="ARBA00023125"/>
    </source>
</evidence>
<dbReference type="PANTHER" id="PTHR43547">
    <property type="entry name" value="TWO-COMPONENT HISTIDINE KINASE"/>
    <property type="match status" value="1"/>
</dbReference>
<dbReference type="PROSITE" id="PS00041">
    <property type="entry name" value="HTH_ARAC_FAMILY_1"/>
    <property type="match status" value="1"/>
</dbReference>